<protein>
    <recommendedName>
        <fullName evidence="3">SH3 domain-containing protein</fullName>
    </recommendedName>
</protein>
<organism evidence="1 2">
    <name type="scientific">Pendulispora rubella</name>
    <dbReference type="NCBI Taxonomy" id="2741070"/>
    <lineage>
        <taxon>Bacteria</taxon>
        <taxon>Pseudomonadati</taxon>
        <taxon>Myxococcota</taxon>
        <taxon>Myxococcia</taxon>
        <taxon>Myxococcales</taxon>
        <taxon>Sorangiineae</taxon>
        <taxon>Pendulisporaceae</taxon>
        <taxon>Pendulispora</taxon>
    </lineage>
</organism>
<proteinExistence type="predicted"/>
<dbReference type="RefSeq" id="WP_394840093.1">
    <property type="nucleotide sequence ID" value="NZ_CP089929.1"/>
</dbReference>
<accession>A0ABZ2LHJ1</accession>
<gene>
    <name evidence="1" type="ORF">LVJ94_24720</name>
</gene>
<dbReference type="Proteomes" id="UP001374803">
    <property type="component" value="Chromosome"/>
</dbReference>
<evidence type="ECO:0008006" key="3">
    <source>
        <dbReference type="Google" id="ProtNLM"/>
    </source>
</evidence>
<evidence type="ECO:0000313" key="2">
    <source>
        <dbReference type="Proteomes" id="UP001374803"/>
    </source>
</evidence>
<sequence length="327" mass="35355">MTWRPSPTVVSTDASGCEHLRDGYERRSPNRTFVQHYGEARLALDGAPLAGEGRATLASEYVVVENGDSPRIVAEQNGLRFMLHVAARDLMPTATKRVTLLGAPKAAASLDADAGRIVVAPGASVRVLERAAEWVRVKLADETVDAEGWLPASAMGVVYAPLPWHPPVSPTTFVQPDTTMRERSGGRVLATFTRLAPAQIESRRGDVVRIQVKLRVQLEKHSNDQARLHYEIHGWVRAKDLTNNGFIEDSAPGESIEGSAADVSLTPNTCLHLAPRGPVVGMTLAHASASVTERREDWVQLMVQTAWGYLAVWAPATLIAKAAPGAK</sequence>
<keyword evidence="2" id="KW-1185">Reference proteome</keyword>
<evidence type="ECO:0000313" key="1">
    <source>
        <dbReference type="EMBL" id="WXB10418.1"/>
    </source>
</evidence>
<name>A0ABZ2LHJ1_9BACT</name>
<dbReference type="EMBL" id="CP089983">
    <property type="protein sequence ID" value="WXB10418.1"/>
    <property type="molecule type" value="Genomic_DNA"/>
</dbReference>
<reference evidence="1" key="1">
    <citation type="submission" date="2021-12" db="EMBL/GenBank/DDBJ databases">
        <title>Discovery of the Pendulisporaceae a myxobacterial family with distinct sporulation behavior and unique specialized metabolism.</title>
        <authorList>
            <person name="Garcia R."/>
            <person name="Popoff A."/>
            <person name="Bader C.D."/>
            <person name="Loehr J."/>
            <person name="Walesch S."/>
            <person name="Walt C."/>
            <person name="Boldt J."/>
            <person name="Bunk B."/>
            <person name="Haeckl F.J.F.P.J."/>
            <person name="Gunesch A.P."/>
            <person name="Birkelbach J."/>
            <person name="Nuebel U."/>
            <person name="Pietschmann T."/>
            <person name="Bach T."/>
            <person name="Mueller R."/>
        </authorList>
    </citation>
    <scope>NUCLEOTIDE SEQUENCE</scope>
    <source>
        <strain evidence="1">MSr11367</strain>
    </source>
</reference>